<sequence length="40" mass="4135">MKLTVLGGGGVRSAFLAKSLAYNAHRIGLTEVVFLDNSAG</sequence>
<protein>
    <submittedName>
        <fullName evidence="1">Maltose-6'-phosphate glucosidase</fullName>
    </submittedName>
</protein>
<reference evidence="1 2" key="1">
    <citation type="submission" date="2018-06" db="EMBL/GenBank/DDBJ databases">
        <authorList>
            <consortium name="Pathogen Informatics"/>
            <person name="Doyle S."/>
        </authorList>
    </citation>
    <scope>NUCLEOTIDE SEQUENCE [LARGE SCALE GENOMIC DNA]</scope>
    <source>
        <strain evidence="1 2">NCTC13465</strain>
    </source>
</reference>
<evidence type="ECO:0000313" key="2">
    <source>
        <dbReference type="Proteomes" id="UP000251721"/>
    </source>
</evidence>
<dbReference type="Proteomes" id="UP000251721">
    <property type="component" value="Unassembled WGS sequence"/>
</dbReference>
<dbReference type="EMBL" id="UAWQ01000020">
    <property type="protein sequence ID" value="SQC57887.1"/>
    <property type="molecule type" value="Genomic_DNA"/>
</dbReference>
<dbReference type="AlphaFoldDB" id="A0A2X3GEB3"/>
<organism evidence="1 2">
    <name type="scientific">Klebsiella pneumoniae</name>
    <dbReference type="NCBI Taxonomy" id="573"/>
    <lineage>
        <taxon>Bacteria</taxon>
        <taxon>Pseudomonadati</taxon>
        <taxon>Pseudomonadota</taxon>
        <taxon>Gammaproteobacteria</taxon>
        <taxon>Enterobacterales</taxon>
        <taxon>Enterobacteriaceae</taxon>
        <taxon>Klebsiella/Raoultella group</taxon>
        <taxon>Klebsiella</taxon>
        <taxon>Klebsiella pneumoniae complex</taxon>
    </lineage>
</organism>
<name>A0A2X3GEB3_KLEPN</name>
<proteinExistence type="predicted"/>
<evidence type="ECO:0000313" key="1">
    <source>
        <dbReference type="EMBL" id="SQC57887.1"/>
    </source>
</evidence>
<accession>A0A2X3GEB3</accession>
<gene>
    <name evidence="1" type="ORF">NCTC13465_05727</name>
</gene>